<dbReference type="KEGG" id="dov:DSCO28_34050"/>
<gene>
    <name evidence="2" type="ORF">DSCO28_34050</name>
</gene>
<dbReference type="Pfam" id="PF11821">
    <property type="entry name" value="ActD"/>
    <property type="match status" value="1"/>
</dbReference>
<reference evidence="2 3" key="1">
    <citation type="submission" date="2019-11" db="EMBL/GenBank/DDBJ databases">
        <title>Comparative genomics of hydrocarbon-degrading Desulfosarcina strains.</title>
        <authorList>
            <person name="Watanabe M."/>
            <person name="Kojima H."/>
            <person name="Fukui M."/>
        </authorList>
    </citation>
    <scope>NUCLEOTIDE SEQUENCE [LARGE SCALE GENOMIC DNA]</scope>
    <source>
        <strain evidence="2 3">28bB2T</strain>
    </source>
</reference>
<dbReference type="PANTHER" id="PTHR40394">
    <property type="entry name" value="LIPOPROTEIN-RELATED"/>
    <property type="match status" value="1"/>
</dbReference>
<evidence type="ECO:0008006" key="4">
    <source>
        <dbReference type="Google" id="ProtNLM"/>
    </source>
</evidence>
<feature type="transmembrane region" description="Helical" evidence="1">
    <location>
        <begin position="90"/>
        <end position="117"/>
    </location>
</feature>
<dbReference type="InterPro" id="IPR021776">
    <property type="entry name" value="ActD"/>
</dbReference>
<dbReference type="EMBL" id="AP021876">
    <property type="protein sequence ID" value="BBO82839.1"/>
    <property type="molecule type" value="Genomic_DNA"/>
</dbReference>
<accession>A0A5K7ZQQ9</accession>
<evidence type="ECO:0000256" key="1">
    <source>
        <dbReference type="SAM" id="Phobius"/>
    </source>
</evidence>
<organism evidence="2 3">
    <name type="scientific">Desulfosarcina ovata subsp. sediminis</name>
    <dbReference type="NCBI Taxonomy" id="885957"/>
    <lineage>
        <taxon>Bacteria</taxon>
        <taxon>Pseudomonadati</taxon>
        <taxon>Thermodesulfobacteriota</taxon>
        <taxon>Desulfobacteria</taxon>
        <taxon>Desulfobacterales</taxon>
        <taxon>Desulfosarcinaceae</taxon>
        <taxon>Desulfosarcina</taxon>
    </lineage>
</organism>
<name>A0A5K7ZQQ9_9BACT</name>
<proteinExistence type="predicted"/>
<dbReference type="Proteomes" id="UP000425960">
    <property type="component" value="Chromosome"/>
</dbReference>
<keyword evidence="1" id="KW-0472">Membrane</keyword>
<keyword evidence="1" id="KW-1133">Transmembrane helix</keyword>
<sequence length="173" mass="18885">MPADTVSIMGIFASENGAAVAIDGLHETPWTIERVHSPIPSHAIEQALELPKSRVGWFTLAGGIIGFFAGFLLAAFTATRWSLIVSGKPVVALVPFFIVGFEFTILFAVFGNILGLISQARLPRFKTVAGYDERFSGDRFGVLARCTSDEKERLTRFFEEKGAETKVVVQTDS</sequence>
<protein>
    <recommendedName>
        <fullName evidence="4">DUF3341 domain-containing protein</fullName>
    </recommendedName>
</protein>
<evidence type="ECO:0000313" key="2">
    <source>
        <dbReference type="EMBL" id="BBO82839.1"/>
    </source>
</evidence>
<dbReference type="AlphaFoldDB" id="A0A5K7ZQQ9"/>
<dbReference type="PANTHER" id="PTHR40394:SF2">
    <property type="entry name" value="QUINOL:CYTOCHROME C OXIDOREDUCTASE MEMBRANE PROTEIN"/>
    <property type="match status" value="1"/>
</dbReference>
<keyword evidence="1" id="KW-0812">Transmembrane</keyword>
<dbReference type="RefSeq" id="WP_173179518.1">
    <property type="nucleotide sequence ID" value="NZ_AP021876.1"/>
</dbReference>
<evidence type="ECO:0000313" key="3">
    <source>
        <dbReference type="Proteomes" id="UP000425960"/>
    </source>
</evidence>
<feature type="transmembrane region" description="Helical" evidence="1">
    <location>
        <begin position="55"/>
        <end position="78"/>
    </location>
</feature>